<evidence type="ECO:0000313" key="2">
    <source>
        <dbReference type="Proteomes" id="UP000324575"/>
    </source>
</evidence>
<protein>
    <submittedName>
        <fullName evidence="1">Uncharacterized protein</fullName>
    </submittedName>
</protein>
<dbReference type="EMBL" id="SNRX01000057">
    <property type="protein sequence ID" value="KAA6300670.1"/>
    <property type="molecule type" value="Genomic_DNA"/>
</dbReference>
<proteinExistence type="predicted"/>
<evidence type="ECO:0000313" key="1">
    <source>
        <dbReference type="EMBL" id="KAA6300670.1"/>
    </source>
</evidence>
<gene>
    <name evidence="1" type="ORF">EZS26_003190</name>
</gene>
<name>A0A5M8NVE6_9BACT</name>
<comment type="caution">
    <text evidence="1">The sequence shown here is derived from an EMBL/GenBank/DDBJ whole genome shotgun (WGS) entry which is preliminary data.</text>
</comment>
<accession>A0A5M8NVE6</accession>
<organism evidence="1 2">
    <name type="scientific">Candidatus Ordinivivax streblomastigis</name>
    <dbReference type="NCBI Taxonomy" id="2540710"/>
    <lineage>
        <taxon>Bacteria</taxon>
        <taxon>Pseudomonadati</taxon>
        <taxon>Bacteroidota</taxon>
        <taxon>Bacteroidia</taxon>
        <taxon>Bacteroidales</taxon>
        <taxon>Candidatus Ordinivivax</taxon>
    </lineage>
</organism>
<reference evidence="1 2" key="1">
    <citation type="submission" date="2019-03" db="EMBL/GenBank/DDBJ databases">
        <title>Single cell metagenomics reveals metabolic interactions within the superorganism composed of flagellate Streblomastix strix and complex community of Bacteroidetes bacteria on its surface.</title>
        <authorList>
            <person name="Treitli S.C."/>
            <person name="Kolisko M."/>
            <person name="Husnik F."/>
            <person name="Keeling P."/>
            <person name="Hampl V."/>
        </authorList>
    </citation>
    <scope>NUCLEOTIDE SEQUENCE [LARGE SCALE GENOMIC DNA]</scope>
    <source>
        <strain evidence="1">St1</strain>
    </source>
</reference>
<sequence>MPDICKKAQFGLYQFFGLFLVHLCHTQFVTQFDAVEVESQSGKQEKQYYDTVAGIRPACFVKRRFFNDCHPSNFITPELVVSG</sequence>
<dbReference type="AlphaFoldDB" id="A0A5M8NVE6"/>
<dbReference type="Proteomes" id="UP000324575">
    <property type="component" value="Unassembled WGS sequence"/>
</dbReference>